<sequence>MIFGLIGDNMKQLYVLLLALWSLINSSRSLFNDYHPSMTDGQATRSKQDYKVTLAALATLNVKPQYCRICFASQKFEKWWIRSNGSTSIPEILKEFPRLLEKLGMMLKGRVLSKSCPLCFPNQYSRTEERSSDPQPQNPGSHSFDVQPVGTNTVMQSCAFCALVTRQRHPTPSPLFQATPLKRDAPVPVITVYQQMEDREHVIVMCSFGRRFIESSFQLSVDYEQNYTLKNPACITHEVCVFNITVRPPVSLTCIHEIITFGNESYLLSETYVLENHDGVSSFYIGFFSFVVVGVIVMTAAVIVTIIRSNAQDSNNDYVDV</sequence>
<keyword evidence="3" id="KW-0732">Signal</keyword>
<reference evidence="4 5" key="1">
    <citation type="submission" date="2020-04" db="EMBL/GenBank/DDBJ databases">
        <title>Chromosome-level genome assembly of a cyprinid fish Onychostoma macrolepis by integration of Nanopore Sequencing, Bionano and Hi-C technology.</title>
        <authorList>
            <person name="Wang D."/>
        </authorList>
    </citation>
    <scope>NUCLEOTIDE SEQUENCE [LARGE SCALE GENOMIC DNA]</scope>
    <source>
        <strain evidence="4">SWU-2019</strain>
        <tissue evidence="4">Muscle</tissue>
    </source>
</reference>
<feature type="region of interest" description="Disordered" evidence="1">
    <location>
        <begin position="125"/>
        <end position="146"/>
    </location>
</feature>
<feature type="signal peptide" evidence="3">
    <location>
        <begin position="1"/>
        <end position="29"/>
    </location>
</feature>
<comment type="caution">
    <text evidence="4">The sequence shown here is derived from an EMBL/GenBank/DDBJ whole genome shotgun (WGS) entry which is preliminary data.</text>
</comment>
<accession>A0A7J6CTH5</accession>
<keyword evidence="2" id="KW-0812">Transmembrane</keyword>
<proteinExistence type="predicted"/>
<dbReference type="EMBL" id="JAAMOB010000008">
    <property type="protein sequence ID" value="KAF4110304.1"/>
    <property type="molecule type" value="Genomic_DNA"/>
</dbReference>
<feature type="transmembrane region" description="Helical" evidence="2">
    <location>
        <begin position="283"/>
        <end position="307"/>
    </location>
</feature>
<evidence type="ECO:0000256" key="1">
    <source>
        <dbReference type="SAM" id="MobiDB-lite"/>
    </source>
</evidence>
<organism evidence="4 5">
    <name type="scientific">Onychostoma macrolepis</name>
    <dbReference type="NCBI Taxonomy" id="369639"/>
    <lineage>
        <taxon>Eukaryota</taxon>
        <taxon>Metazoa</taxon>
        <taxon>Chordata</taxon>
        <taxon>Craniata</taxon>
        <taxon>Vertebrata</taxon>
        <taxon>Euteleostomi</taxon>
        <taxon>Actinopterygii</taxon>
        <taxon>Neopterygii</taxon>
        <taxon>Teleostei</taxon>
        <taxon>Ostariophysi</taxon>
        <taxon>Cypriniformes</taxon>
        <taxon>Cyprinidae</taxon>
        <taxon>Acrossocheilinae</taxon>
        <taxon>Onychostoma</taxon>
    </lineage>
</organism>
<keyword evidence="5" id="KW-1185">Reference proteome</keyword>
<feature type="chain" id="PRO_5029514476" evidence="3">
    <location>
        <begin position="30"/>
        <end position="321"/>
    </location>
</feature>
<evidence type="ECO:0000256" key="3">
    <source>
        <dbReference type="SAM" id="SignalP"/>
    </source>
</evidence>
<evidence type="ECO:0000313" key="5">
    <source>
        <dbReference type="Proteomes" id="UP000579812"/>
    </source>
</evidence>
<keyword evidence="2" id="KW-1133">Transmembrane helix</keyword>
<keyword evidence="2" id="KW-0472">Membrane</keyword>
<protein>
    <submittedName>
        <fullName evidence="4">Uncharacterized protein</fullName>
    </submittedName>
</protein>
<evidence type="ECO:0000313" key="4">
    <source>
        <dbReference type="EMBL" id="KAF4110304.1"/>
    </source>
</evidence>
<name>A0A7J6CTH5_9TELE</name>
<evidence type="ECO:0000256" key="2">
    <source>
        <dbReference type="SAM" id="Phobius"/>
    </source>
</evidence>
<dbReference type="AlphaFoldDB" id="A0A7J6CTH5"/>
<dbReference type="Proteomes" id="UP000579812">
    <property type="component" value="Unassembled WGS sequence"/>
</dbReference>
<gene>
    <name evidence="4" type="ORF">G5714_009556</name>
</gene>